<evidence type="ECO:0000313" key="2">
    <source>
        <dbReference type="EMBL" id="MBK3516669.1"/>
    </source>
</evidence>
<evidence type="ECO:0008006" key="4">
    <source>
        <dbReference type="Google" id="ProtNLM"/>
    </source>
</evidence>
<proteinExistence type="predicted"/>
<feature type="region of interest" description="Disordered" evidence="1">
    <location>
        <begin position="214"/>
        <end position="257"/>
    </location>
</feature>
<accession>A0ABS1HG70</accession>
<dbReference type="EMBL" id="JAENRR010000008">
    <property type="protein sequence ID" value="MBK3516669.1"/>
    <property type="molecule type" value="Genomic_DNA"/>
</dbReference>
<keyword evidence="3" id="KW-1185">Reference proteome</keyword>
<dbReference type="Proteomes" id="UP000605676">
    <property type="component" value="Unassembled WGS sequence"/>
</dbReference>
<sequence length="257" mass="29655">MNYIKHQTNIFALMDQVPSLKPYHISLYLVLFRMWNTNRFKNPISISRTETMKLAKIGSSGTYLKALKDLHQHGFIRYDPSFDPTKGSLIHLFTFDTATCSLPVSKMTPSINNINSKQTNTLYKEGNFSSSNSKKANMKNTSSIEHHKSPLQHPPLQHIQIYFHEKGHPEAEAQRFFNYYESNGWLIGGKTPMKDWKAAARNWMLNIKKFEQKANDTRKKQFQEKHRIPNHHKSAGLSVPLRPISPPPSSSNYDEPL</sequence>
<comment type="caution">
    <text evidence="2">The sequence shown here is derived from an EMBL/GenBank/DDBJ whole genome shotgun (WGS) entry which is preliminary data.</text>
</comment>
<name>A0ABS1HG70_9BACT</name>
<protein>
    <recommendedName>
        <fullName evidence="4">Transcriptional regulator</fullName>
    </recommendedName>
</protein>
<evidence type="ECO:0000256" key="1">
    <source>
        <dbReference type="SAM" id="MobiDB-lite"/>
    </source>
</evidence>
<reference evidence="2 3" key="1">
    <citation type="submission" date="2021-01" db="EMBL/GenBank/DDBJ databases">
        <title>Carboxyliciviraga sp.nov., isolated from coastal sediments.</title>
        <authorList>
            <person name="Lu D."/>
            <person name="Zhang T."/>
        </authorList>
    </citation>
    <scope>NUCLEOTIDE SEQUENCE [LARGE SCALE GENOMIC DNA]</scope>
    <source>
        <strain evidence="2 3">N1Y132</strain>
    </source>
</reference>
<feature type="region of interest" description="Disordered" evidence="1">
    <location>
        <begin position="129"/>
        <end position="151"/>
    </location>
</feature>
<gene>
    <name evidence="2" type="ORF">JIV24_04890</name>
</gene>
<dbReference type="RefSeq" id="WP_200463900.1">
    <property type="nucleotide sequence ID" value="NZ_JAENRR010000008.1"/>
</dbReference>
<feature type="compositionally biased region" description="Basic and acidic residues" evidence="1">
    <location>
        <begin position="214"/>
        <end position="227"/>
    </location>
</feature>
<evidence type="ECO:0000313" key="3">
    <source>
        <dbReference type="Proteomes" id="UP000605676"/>
    </source>
</evidence>
<organism evidence="2 3">
    <name type="scientific">Carboxylicivirga marina</name>
    <dbReference type="NCBI Taxonomy" id="2800988"/>
    <lineage>
        <taxon>Bacteria</taxon>
        <taxon>Pseudomonadati</taxon>
        <taxon>Bacteroidota</taxon>
        <taxon>Bacteroidia</taxon>
        <taxon>Marinilabiliales</taxon>
        <taxon>Marinilabiliaceae</taxon>
        <taxon>Carboxylicivirga</taxon>
    </lineage>
</organism>
<feature type="compositionally biased region" description="Low complexity" evidence="1">
    <location>
        <begin position="129"/>
        <end position="143"/>
    </location>
</feature>